<sequence>MTTLSECLAKMSAILPLECTIETTLLDDGFLNNVYLLSWNGAPQWVLRIPYEKSELFHIHRAEELRVLNCAAEQGIAPVVVWQESETGCVVSQFVMQPSLDWSVCHGDSDIIRLAQALVRFHALPAGQHSYSVFDVIKGYLQRIEEGIVENESLKKEYDYLVSMFQQMTLPERLLPSVLCHNDVNPKNVLMDNEHLWLIDYEYAGFGDPLFDLALVAQSHNLDPRQTRLLLSSYGVDFSSGGLLAAIDHYKIAYGMREMAWMLLKSAITPQDNKAFASYLAFKDSPSLNPFLLNKGNA</sequence>
<accession>A0ABS5HDF8</accession>
<name>A0ABS5HDF8_9GAMM</name>
<dbReference type="PANTHER" id="PTHR40086">
    <property type="entry name" value="PHOSPHOTRANSFERASE YTMP-RELATED"/>
    <property type="match status" value="1"/>
</dbReference>
<dbReference type="PANTHER" id="PTHR40086:SF1">
    <property type="entry name" value="CELL CYCLE REGULATOR CCRZ"/>
    <property type="match status" value="1"/>
</dbReference>
<dbReference type="InterPro" id="IPR052077">
    <property type="entry name" value="CcrZ_PhaseVar_Mediator"/>
</dbReference>
<protein>
    <submittedName>
        <fullName evidence="2">Phosphotransferase</fullName>
    </submittedName>
</protein>
<dbReference type="RefSeq" id="WP_211536755.1">
    <property type="nucleotide sequence ID" value="NZ_JAGSSV010000013.1"/>
</dbReference>
<dbReference type="SUPFAM" id="SSF56112">
    <property type="entry name" value="Protein kinase-like (PK-like)"/>
    <property type="match status" value="1"/>
</dbReference>
<proteinExistence type="predicted"/>
<evidence type="ECO:0000313" key="2">
    <source>
        <dbReference type="EMBL" id="MBR7889428.1"/>
    </source>
</evidence>
<keyword evidence="3" id="KW-1185">Reference proteome</keyword>
<dbReference type="Gene3D" id="3.30.200.20">
    <property type="entry name" value="Phosphorylase Kinase, domain 1"/>
    <property type="match status" value="1"/>
</dbReference>
<reference evidence="3" key="1">
    <citation type="submission" date="2023-07" db="EMBL/GenBank/DDBJ databases">
        <title>Marinomonas vulgaris A79, complete genome.</title>
        <authorList>
            <person name="Ying J.-J."/>
        </authorList>
    </citation>
    <scope>NUCLEOTIDE SEQUENCE [LARGE SCALE GENOMIC DNA]</scope>
    <source>
        <strain evidence="3">A79</strain>
    </source>
</reference>
<evidence type="ECO:0000259" key="1">
    <source>
        <dbReference type="Pfam" id="PF01636"/>
    </source>
</evidence>
<dbReference type="EMBL" id="JAGSSV010000013">
    <property type="protein sequence ID" value="MBR7889428.1"/>
    <property type="molecule type" value="Genomic_DNA"/>
</dbReference>
<dbReference type="InterPro" id="IPR011009">
    <property type="entry name" value="Kinase-like_dom_sf"/>
</dbReference>
<dbReference type="Proteomes" id="UP000679722">
    <property type="component" value="Unassembled WGS sequence"/>
</dbReference>
<dbReference type="Gene3D" id="3.90.1200.10">
    <property type="match status" value="1"/>
</dbReference>
<evidence type="ECO:0000313" key="3">
    <source>
        <dbReference type="Proteomes" id="UP000679722"/>
    </source>
</evidence>
<gene>
    <name evidence="2" type="ORF">J9B83_10795</name>
</gene>
<feature type="domain" description="Aminoglycoside phosphotransferase" evidence="1">
    <location>
        <begin position="24"/>
        <end position="235"/>
    </location>
</feature>
<dbReference type="InterPro" id="IPR002575">
    <property type="entry name" value="Aminoglycoside_PTrfase"/>
</dbReference>
<comment type="caution">
    <text evidence="2">The sequence shown here is derived from an EMBL/GenBank/DDBJ whole genome shotgun (WGS) entry which is preliminary data.</text>
</comment>
<dbReference type="Pfam" id="PF01636">
    <property type="entry name" value="APH"/>
    <property type="match status" value="1"/>
</dbReference>
<dbReference type="CDD" id="cd05151">
    <property type="entry name" value="ChoK-like"/>
    <property type="match status" value="1"/>
</dbReference>
<organism evidence="2 3">
    <name type="scientific">Marinomonas vulgaris</name>
    <dbReference type="NCBI Taxonomy" id="2823372"/>
    <lineage>
        <taxon>Bacteria</taxon>
        <taxon>Pseudomonadati</taxon>
        <taxon>Pseudomonadota</taxon>
        <taxon>Gammaproteobacteria</taxon>
        <taxon>Oceanospirillales</taxon>
        <taxon>Oceanospirillaceae</taxon>
        <taxon>Marinomonas</taxon>
    </lineage>
</organism>